<feature type="chain" id="PRO_5002822007" evidence="5">
    <location>
        <begin position="28"/>
        <end position="523"/>
    </location>
</feature>
<dbReference type="OrthoDB" id="5835829at2759"/>
<gene>
    <name evidence="6" type="primary">Dsim\GD18376</name>
    <name evidence="6" type="ORF">Dsim_GD18376</name>
</gene>
<evidence type="ECO:0000256" key="2">
    <source>
        <dbReference type="ARBA" id="ARBA00022676"/>
    </source>
</evidence>
<reference evidence="6 7" key="1">
    <citation type="journal article" date="2007" name="Nature">
        <title>Evolution of genes and genomes on the Drosophila phylogeny.</title>
        <authorList>
            <consortium name="Drosophila 12 Genomes Consortium"/>
            <person name="Clark A.G."/>
            <person name="Eisen M.B."/>
            <person name="Smith D.R."/>
            <person name="Bergman C.M."/>
            <person name="Oliver B."/>
            <person name="Markow T.A."/>
            <person name="Kaufman T.C."/>
            <person name="Kellis M."/>
            <person name="Gelbart W."/>
            <person name="Iyer V.N."/>
            <person name="Pollard D.A."/>
            <person name="Sackton T.B."/>
            <person name="Larracuente A.M."/>
            <person name="Singh N.D."/>
            <person name="Abad J.P."/>
            <person name="Abt D.N."/>
            <person name="Adryan B."/>
            <person name="Aguade M."/>
            <person name="Akashi H."/>
            <person name="Anderson W.W."/>
            <person name="Aquadro C.F."/>
            <person name="Ardell D.H."/>
            <person name="Arguello R."/>
            <person name="Artieri C.G."/>
            <person name="Barbash D.A."/>
            <person name="Barker D."/>
            <person name="Barsanti P."/>
            <person name="Batterham P."/>
            <person name="Batzoglou S."/>
            <person name="Begun D."/>
            <person name="Bhutkar A."/>
            <person name="Blanco E."/>
            <person name="Bosak S.A."/>
            <person name="Bradley R.K."/>
            <person name="Brand A.D."/>
            <person name="Brent M.R."/>
            <person name="Brooks A.N."/>
            <person name="Brown R.H."/>
            <person name="Butlin R.K."/>
            <person name="Caggese C."/>
            <person name="Calvi B.R."/>
            <person name="Bernardo de Carvalho A."/>
            <person name="Caspi A."/>
            <person name="Castrezana S."/>
            <person name="Celniker S.E."/>
            <person name="Chang J.L."/>
            <person name="Chapple C."/>
            <person name="Chatterji S."/>
            <person name="Chinwalla A."/>
            <person name="Civetta A."/>
            <person name="Clifton S.W."/>
            <person name="Comeron J.M."/>
            <person name="Costello J.C."/>
            <person name="Coyne J.A."/>
            <person name="Daub J."/>
            <person name="David R.G."/>
            <person name="Delcher A.L."/>
            <person name="Delehaunty K."/>
            <person name="Do C.B."/>
            <person name="Ebling H."/>
            <person name="Edwards K."/>
            <person name="Eickbush T."/>
            <person name="Evans J.D."/>
            <person name="Filipski A."/>
            <person name="Findeiss S."/>
            <person name="Freyhult E."/>
            <person name="Fulton L."/>
            <person name="Fulton R."/>
            <person name="Garcia A.C."/>
            <person name="Gardiner A."/>
            <person name="Garfield D.A."/>
            <person name="Garvin B.E."/>
            <person name="Gibson G."/>
            <person name="Gilbert D."/>
            <person name="Gnerre S."/>
            <person name="Godfrey J."/>
            <person name="Good R."/>
            <person name="Gotea V."/>
            <person name="Gravely B."/>
            <person name="Greenberg A.J."/>
            <person name="Griffiths-Jones S."/>
            <person name="Gross S."/>
            <person name="Guigo R."/>
            <person name="Gustafson E.A."/>
            <person name="Haerty W."/>
            <person name="Hahn M.W."/>
            <person name="Halligan D.L."/>
            <person name="Halpern A.L."/>
            <person name="Halter G.M."/>
            <person name="Han M.V."/>
            <person name="Heger A."/>
            <person name="Hillier L."/>
            <person name="Hinrichs A.S."/>
            <person name="Holmes I."/>
            <person name="Hoskins R.A."/>
            <person name="Hubisz M.J."/>
            <person name="Hultmark D."/>
            <person name="Huntley M.A."/>
            <person name="Jaffe D.B."/>
            <person name="Jagadeeshan S."/>
            <person name="Jeck W.R."/>
            <person name="Johnson J."/>
            <person name="Jones C.D."/>
            <person name="Jordan W.C."/>
            <person name="Karpen G.H."/>
            <person name="Kataoka E."/>
            <person name="Keightley P.D."/>
            <person name="Kheradpour P."/>
            <person name="Kirkness E.F."/>
            <person name="Koerich L.B."/>
            <person name="Kristiansen K."/>
            <person name="Kudrna D."/>
            <person name="Kulathinal R.J."/>
            <person name="Kumar S."/>
            <person name="Kwok R."/>
            <person name="Lander E."/>
            <person name="Langley C.H."/>
            <person name="Lapoint R."/>
            <person name="Lazzaro B.P."/>
            <person name="Lee S.J."/>
            <person name="Levesque L."/>
            <person name="Li R."/>
            <person name="Lin C.F."/>
            <person name="Lin M.F."/>
            <person name="Lindblad-Toh K."/>
            <person name="Llopart A."/>
            <person name="Long M."/>
            <person name="Low L."/>
            <person name="Lozovsky E."/>
            <person name="Lu J."/>
            <person name="Luo M."/>
            <person name="Machado C.A."/>
            <person name="Makalowski W."/>
            <person name="Marzo M."/>
            <person name="Matsuda M."/>
            <person name="Matzkin L."/>
            <person name="McAllister B."/>
            <person name="McBride C.S."/>
            <person name="McKernan B."/>
            <person name="McKernan K."/>
            <person name="Mendez-Lago M."/>
            <person name="Minx P."/>
            <person name="Mollenhauer M.U."/>
            <person name="Montooth K."/>
            <person name="Mount S.M."/>
            <person name="Mu X."/>
            <person name="Myers E."/>
            <person name="Negre B."/>
            <person name="Newfeld S."/>
            <person name="Nielsen R."/>
            <person name="Noor M.A."/>
            <person name="O'Grady P."/>
            <person name="Pachter L."/>
            <person name="Papaceit M."/>
            <person name="Parisi M.J."/>
            <person name="Parisi M."/>
            <person name="Parts L."/>
            <person name="Pedersen J.S."/>
            <person name="Pesole G."/>
            <person name="Phillippy A.M."/>
            <person name="Ponting C.P."/>
            <person name="Pop M."/>
            <person name="Porcelli D."/>
            <person name="Powell J.R."/>
            <person name="Prohaska S."/>
            <person name="Pruitt K."/>
            <person name="Puig M."/>
            <person name="Quesneville H."/>
            <person name="Ram K.R."/>
            <person name="Rand D."/>
            <person name="Rasmussen M.D."/>
            <person name="Reed L.K."/>
            <person name="Reenan R."/>
            <person name="Reily A."/>
            <person name="Remington K.A."/>
            <person name="Rieger T.T."/>
            <person name="Ritchie M.G."/>
            <person name="Robin C."/>
            <person name="Rogers Y.H."/>
            <person name="Rohde C."/>
            <person name="Rozas J."/>
            <person name="Rubenfield M.J."/>
            <person name="Ruiz A."/>
            <person name="Russo S."/>
            <person name="Salzberg S.L."/>
            <person name="Sanchez-Gracia A."/>
            <person name="Saranga D.J."/>
            <person name="Sato H."/>
            <person name="Schaeffer S.W."/>
            <person name="Schatz M.C."/>
            <person name="Schlenke T."/>
            <person name="Schwartz R."/>
            <person name="Segarra C."/>
            <person name="Singh R.S."/>
            <person name="Sirot L."/>
            <person name="Sirota M."/>
            <person name="Sisneros N.B."/>
            <person name="Smith C.D."/>
            <person name="Smith T.F."/>
            <person name="Spieth J."/>
            <person name="Stage D.E."/>
            <person name="Stark A."/>
            <person name="Stephan W."/>
            <person name="Strausberg R.L."/>
            <person name="Strempel S."/>
            <person name="Sturgill D."/>
            <person name="Sutton G."/>
            <person name="Sutton G.G."/>
            <person name="Tao W."/>
            <person name="Teichmann S."/>
            <person name="Tobari Y.N."/>
            <person name="Tomimura Y."/>
            <person name="Tsolas J.M."/>
            <person name="Valente V.L."/>
            <person name="Venter E."/>
            <person name="Venter J.C."/>
            <person name="Vicario S."/>
            <person name="Vieira F.G."/>
            <person name="Vilella A.J."/>
            <person name="Villasante A."/>
            <person name="Walenz B."/>
            <person name="Wang J."/>
            <person name="Wasserman M."/>
            <person name="Watts T."/>
            <person name="Wilson D."/>
            <person name="Wilson R.K."/>
            <person name="Wing R.A."/>
            <person name="Wolfner M.F."/>
            <person name="Wong A."/>
            <person name="Wong G.K."/>
            <person name="Wu C.I."/>
            <person name="Wu G."/>
            <person name="Yamamoto D."/>
            <person name="Yang H.P."/>
            <person name="Yang S.P."/>
            <person name="Yorke J.A."/>
            <person name="Yoshida K."/>
            <person name="Zdobnov E."/>
            <person name="Zhang P."/>
            <person name="Zhang Y."/>
            <person name="Zimin A.V."/>
            <person name="Baldwin J."/>
            <person name="Abdouelleil A."/>
            <person name="Abdulkadir J."/>
            <person name="Abebe A."/>
            <person name="Abera B."/>
            <person name="Abreu J."/>
            <person name="Acer S.C."/>
            <person name="Aftuck L."/>
            <person name="Alexander A."/>
            <person name="An P."/>
            <person name="Anderson E."/>
            <person name="Anderson S."/>
            <person name="Arachi H."/>
            <person name="Azer M."/>
            <person name="Bachantsang P."/>
            <person name="Barry A."/>
            <person name="Bayul T."/>
            <person name="Berlin A."/>
            <person name="Bessette D."/>
            <person name="Bloom T."/>
            <person name="Blye J."/>
            <person name="Boguslavskiy L."/>
            <person name="Bonnet C."/>
            <person name="Boukhgalter B."/>
            <person name="Bourzgui I."/>
            <person name="Brown A."/>
            <person name="Cahill P."/>
            <person name="Channer S."/>
            <person name="Cheshatsang Y."/>
            <person name="Chuda L."/>
            <person name="Citroen M."/>
            <person name="Collymore A."/>
            <person name="Cooke P."/>
            <person name="Costello M."/>
            <person name="D'Aco K."/>
            <person name="Daza R."/>
            <person name="De Haan G."/>
            <person name="DeGray S."/>
            <person name="DeMaso C."/>
            <person name="Dhargay N."/>
            <person name="Dooley K."/>
            <person name="Dooley E."/>
            <person name="Doricent M."/>
            <person name="Dorje P."/>
            <person name="Dorjee K."/>
            <person name="Dupes A."/>
            <person name="Elong R."/>
            <person name="Falk J."/>
            <person name="Farina A."/>
            <person name="Faro S."/>
            <person name="Ferguson D."/>
            <person name="Fisher S."/>
            <person name="Foley C.D."/>
            <person name="Franke A."/>
            <person name="Friedrich D."/>
            <person name="Gadbois L."/>
            <person name="Gearin G."/>
            <person name="Gearin C.R."/>
            <person name="Giannoukos G."/>
            <person name="Goode T."/>
            <person name="Graham J."/>
            <person name="Grandbois E."/>
            <person name="Grewal S."/>
            <person name="Gyaltsen K."/>
            <person name="Hafez N."/>
            <person name="Hagos B."/>
            <person name="Hall J."/>
            <person name="Henson C."/>
            <person name="Hollinger A."/>
            <person name="Honan T."/>
            <person name="Huard M.D."/>
            <person name="Hughes L."/>
            <person name="Hurhula B."/>
            <person name="Husby M.E."/>
            <person name="Kamat A."/>
            <person name="Kanga B."/>
            <person name="Kashin S."/>
            <person name="Khazanovich D."/>
            <person name="Kisner P."/>
            <person name="Lance K."/>
            <person name="Lara M."/>
            <person name="Lee W."/>
            <person name="Lennon N."/>
            <person name="Letendre F."/>
            <person name="LeVine R."/>
            <person name="Lipovsky A."/>
            <person name="Liu X."/>
            <person name="Liu J."/>
            <person name="Liu S."/>
            <person name="Lokyitsang T."/>
            <person name="Lokyitsang Y."/>
            <person name="Lubonja R."/>
            <person name="Lui A."/>
            <person name="MacDonald P."/>
            <person name="Magnisalis V."/>
            <person name="Maru K."/>
            <person name="Matthews C."/>
            <person name="McCusker W."/>
            <person name="McDonough S."/>
            <person name="Mehta T."/>
            <person name="Meldrim J."/>
            <person name="Meneus L."/>
            <person name="Mihai O."/>
            <person name="Mihalev A."/>
            <person name="Mihova T."/>
            <person name="Mittelman R."/>
            <person name="Mlenga V."/>
            <person name="Montmayeur A."/>
            <person name="Mulrain L."/>
            <person name="Navidi A."/>
            <person name="Naylor J."/>
            <person name="Negash T."/>
            <person name="Nguyen T."/>
            <person name="Nguyen N."/>
            <person name="Nicol R."/>
            <person name="Norbu C."/>
            <person name="Norbu N."/>
            <person name="Novod N."/>
            <person name="O'Neill B."/>
            <person name="Osman S."/>
            <person name="Markiewicz E."/>
            <person name="Oyono O.L."/>
            <person name="Patti C."/>
            <person name="Phunkhang P."/>
            <person name="Pierre F."/>
            <person name="Priest M."/>
            <person name="Raghuraman S."/>
            <person name="Rege F."/>
            <person name="Reyes R."/>
            <person name="Rise C."/>
            <person name="Rogov P."/>
            <person name="Ross K."/>
            <person name="Ryan E."/>
            <person name="Settipalli S."/>
            <person name="Shea T."/>
            <person name="Sherpa N."/>
            <person name="Shi L."/>
            <person name="Shih D."/>
            <person name="Sparrow T."/>
            <person name="Spaulding J."/>
            <person name="Stalker J."/>
            <person name="Stange-Thomann N."/>
            <person name="Stavropoulos S."/>
            <person name="Stone C."/>
            <person name="Strader C."/>
            <person name="Tesfaye S."/>
            <person name="Thomson T."/>
            <person name="Thoulutsang Y."/>
            <person name="Thoulutsang D."/>
            <person name="Topham K."/>
            <person name="Topping I."/>
            <person name="Tsamla T."/>
            <person name="Vassiliev H."/>
            <person name="Vo A."/>
            <person name="Wangchuk T."/>
            <person name="Wangdi T."/>
            <person name="Weiand M."/>
            <person name="Wilkinson J."/>
            <person name="Wilson A."/>
            <person name="Yadav S."/>
            <person name="Young G."/>
            <person name="Yu Q."/>
            <person name="Zembek L."/>
            <person name="Zhong D."/>
            <person name="Zimmer A."/>
            <person name="Zwirko Z."/>
            <person name="Jaffe D.B."/>
            <person name="Alvarez P."/>
            <person name="Brockman W."/>
            <person name="Butler J."/>
            <person name="Chin C."/>
            <person name="Gnerre S."/>
            <person name="Grabherr M."/>
            <person name="Kleber M."/>
            <person name="Mauceli E."/>
            <person name="MacCallum I."/>
        </authorList>
    </citation>
    <scope>NUCLEOTIDE SEQUENCE [LARGE SCALE GENOMIC DNA]</scope>
    <source>
        <strain evidence="7">white501</strain>
    </source>
</reference>
<dbReference type="FunFam" id="3.40.50.2000:FF:000021">
    <property type="entry name" value="UDP-glucuronosyltransferase"/>
    <property type="match status" value="1"/>
</dbReference>
<comment type="similarity">
    <text evidence="1">Belongs to the UDP-glycosyltransferase family.</text>
</comment>
<accession>B4R209</accession>
<name>B4R209_DROSI</name>
<dbReference type="InterPro" id="IPR002213">
    <property type="entry name" value="UDP_glucos_trans"/>
</dbReference>
<dbReference type="PhylomeDB" id="B4R209"/>
<dbReference type="PANTHER" id="PTHR48043">
    <property type="entry name" value="EG:EG0003.4 PROTEIN-RELATED"/>
    <property type="match status" value="1"/>
</dbReference>
<keyword evidence="4" id="KW-0812">Transmembrane</keyword>
<dbReference type="OMA" id="RINWHTD"/>
<evidence type="ECO:0000256" key="1">
    <source>
        <dbReference type="ARBA" id="ARBA00009995"/>
    </source>
</evidence>
<evidence type="ECO:0000256" key="4">
    <source>
        <dbReference type="SAM" id="Phobius"/>
    </source>
</evidence>
<dbReference type="Gene3D" id="3.40.50.2000">
    <property type="entry name" value="Glycogen Phosphorylase B"/>
    <property type="match status" value="1"/>
</dbReference>
<keyword evidence="7" id="KW-1185">Reference proteome</keyword>
<dbReference type="InterPro" id="IPR050271">
    <property type="entry name" value="UDP-glycosyltransferase"/>
</dbReference>
<feature type="transmembrane region" description="Helical" evidence="4">
    <location>
        <begin position="489"/>
        <end position="511"/>
    </location>
</feature>
<keyword evidence="5" id="KW-0732">Signal</keyword>
<dbReference type="HOGENOM" id="CLU_012949_0_2_1"/>
<dbReference type="Proteomes" id="UP000000304">
    <property type="component" value="Chromosome 3R"/>
</dbReference>
<protein>
    <submittedName>
        <fullName evidence="6">GD18376</fullName>
    </submittedName>
</protein>
<organism evidence="6 7">
    <name type="scientific">Drosophila simulans</name>
    <name type="common">Fruit fly</name>
    <dbReference type="NCBI Taxonomy" id="7240"/>
    <lineage>
        <taxon>Eukaryota</taxon>
        <taxon>Metazoa</taxon>
        <taxon>Ecdysozoa</taxon>
        <taxon>Arthropoda</taxon>
        <taxon>Hexapoda</taxon>
        <taxon>Insecta</taxon>
        <taxon>Pterygota</taxon>
        <taxon>Neoptera</taxon>
        <taxon>Endopterygota</taxon>
        <taxon>Diptera</taxon>
        <taxon>Brachycera</taxon>
        <taxon>Muscomorpha</taxon>
        <taxon>Ephydroidea</taxon>
        <taxon>Drosophilidae</taxon>
        <taxon>Drosophila</taxon>
        <taxon>Sophophora</taxon>
    </lineage>
</organism>
<sequence>MCLGYCWLTVFLCLLLQQDLHQDQAEAANILGIFPYRHISPFFVMQPLVRTLAERGHNVTLITPSGLPNDIEGVRHIRVAQLNERIKEMLESDQVLDFLINKWTESALTAKALYNASNDILSDPGVQRMLHDKSERFDLIIMEPSSLDALYGLVEFYNATLIGLSSIRINWQTDELAGNPAPSIYEPISPVGFSLETSLFSRVYNWIHIMEEKLVDYLILRPAQLHLFQKFFGYSAQKMNELRNRFSLMLINSHYSMGKVRANAPNIIEVGGLHLSEPPEPSDEELQKFLDKANHGVIYFSMGNDVLIKFLPANIQELLLQTFAKLKESIIWKSELLCMPNKSDNVYVIEQAPQRHILNHPNVRLFITNGGLLSVIEAVDSGVPMLGLPMFFDQFANMRWVQLSGMAEVMDINILNKDTLTETIKHMLASDSYYLKAKEMSQFFKDRLMSPLDTAVWWTEYALRNRNITRMRLNLEEIPLIEYYRIDSILAFSLRFGLVAASLIFLVYTLFLKYRIRLRRLHP</sequence>
<feature type="signal peptide" evidence="5">
    <location>
        <begin position="1"/>
        <end position="27"/>
    </location>
</feature>
<keyword evidence="3" id="KW-0808">Transferase</keyword>
<evidence type="ECO:0000256" key="5">
    <source>
        <dbReference type="SAM" id="SignalP"/>
    </source>
</evidence>
<dbReference type="GO" id="GO:0008194">
    <property type="term" value="F:UDP-glycosyltransferase activity"/>
    <property type="evidence" value="ECO:0007669"/>
    <property type="project" value="InterPro"/>
</dbReference>
<keyword evidence="4" id="KW-1133">Transmembrane helix</keyword>
<dbReference type="Pfam" id="PF00201">
    <property type="entry name" value="UDPGT"/>
    <property type="match status" value="1"/>
</dbReference>
<dbReference type="AlphaFoldDB" id="B4R209"/>
<dbReference type="PANTHER" id="PTHR48043:SF145">
    <property type="entry name" value="FI06409P-RELATED"/>
    <property type="match status" value="1"/>
</dbReference>
<evidence type="ECO:0000313" key="7">
    <source>
        <dbReference type="Proteomes" id="UP000000304"/>
    </source>
</evidence>
<evidence type="ECO:0000256" key="3">
    <source>
        <dbReference type="ARBA" id="ARBA00022679"/>
    </source>
</evidence>
<dbReference type="SUPFAM" id="SSF53756">
    <property type="entry name" value="UDP-Glycosyltransferase/glycogen phosphorylase"/>
    <property type="match status" value="1"/>
</dbReference>
<evidence type="ECO:0000313" key="6">
    <source>
        <dbReference type="EMBL" id="EDX14066.1"/>
    </source>
</evidence>
<keyword evidence="2" id="KW-0328">Glycosyltransferase</keyword>
<dbReference type="CDD" id="cd03784">
    <property type="entry name" value="GT1_Gtf-like"/>
    <property type="match status" value="1"/>
</dbReference>
<dbReference type="EMBL" id="CM000364">
    <property type="protein sequence ID" value="EDX14066.1"/>
    <property type="molecule type" value="Genomic_DNA"/>
</dbReference>
<keyword evidence="4" id="KW-0472">Membrane</keyword>
<proteinExistence type="inferred from homology"/>